<dbReference type="SUPFAM" id="SSF103473">
    <property type="entry name" value="MFS general substrate transporter"/>
    <property type="match status" value="1"/>
</dbReference>
<dbReference type="Proteomes" id="UP001596505">
    <property type="component" value="Unassembled WGS sequence"/>
</dbReference>
<dbReference type="CDD" id="cd17319">
    <property type="entry name" value="MFS_ExuT_GudP_like"/>
    <property type="match status" value="1"/>
</dbReference>
<dbReference type="Pfam" id="PF07690">
    <property type="entry name" value="MFS_1"/>
    <property type="match status" value="1"/>
</dbReference>
<keyword evidence="6 7" id="KW-0472">Membrane</keyword>
<feature type="transmembrane region" description="Helical" evidence="7">
    <location>
        <begin position="164"/>
        <end position="185"/>
    </location>
</feature>
<evidence type="ECO:0000313" key="9">
    <source>
        <dbReference type="EMBL" id="MFC7391974.1"/>
    </source>
</evidence>
<accession>A0ABW2PRL2</accession>
<keyword evidence="10" id="KW-1185">Reference proteome</keyword>
<feature type="transmembrane region" description="Helical" evidence="7">
    <location>
        <begin position="77"/>
        <end position="96"/>
    </location>
</feature>
<evidence type="ECO:0000256" key="6">
    <source>
        <dbReference type="ARBA" id="ARBA00023136"/>
    </source>
</evidence>
<dbReference type="EMBL" id="JBHTCO010000003">
    <property type="protein sequence ID" value="MFC7391974.1"/>
    <property type="molecule type" value="Genomic_DNA"/>
</dbReference>
<dbReference type="Gene3D" id="1.20.1250.20">
    <property type="entry name" value="MFS general substrate transporter like domains"/>
    <property type="match status" value="2"/>
</dbReference>
<evidence type="ECO:0000313" key="10">
    <source>
        <dbReference type="Proteomes" id="UP001596505"/>
    </source>
</evidence>
<dbReference type="InterPro" id="IPR050382">
    <property type="entry name" value="MFS_Na/Anion_cotransporter"/>
</dbReference>
<dbReference type="PANTHER" id="PTHR11662:SF399">
    <property type="entry name" value="FI19708P1-RELATED"/>
    <property type="match status" value="1"/>
</dbReference>
<comment type="caution">
    <text evidence="9">The sequence shown here is derived from an EMBL/GenBank/DDBJ whole genome shotgun (WGS) entry which is preliminary data.</text>
</comment>
<evidence type="ECO:0000256" key="3">
    <source>
        <dbReference type="ARBA" id="ARBA00022475"/>
    </source>
</evidence>
<reference evidence="10" key="1">
    <citation type="journal article" date="2019" name="Int. J. Syst. Evol. Microbiol.">
        <title>The Global Catalogue of Microorganisms (GCM) 10K type strain sequencing project: providing services to taxonomists for standard genome sequencing and annotation.</title>
        <authorList>
            <consortium name="The Broad Institute Genomics Platform"/>
            <consortium name="The Broad Institute Genome Sequencing Center for Infectious Disease"/>
            <person name="Wu L."/>
            <person name="Ma J."/>
        </authorList>
    </citation>
    <scope>NUCLEOTIDE SEQUENCE [LARGE SCALE GENOMIC DNA]</scope>
    <source>
        <strain evidence="10">CGMCC 1.16305</strain>
    </source>
</reference>
<feature type="transmembrane region" description="Helical" evidence="7">
    <location>
        <begin position="315"/>
        <end position="335"/>
    </location>
</feature>
<feature type="transmembrane region" description="Helical" evidence="7">
    <location>
        <begin position="138"/>
        <end position="158"/>
    </location>
</feature>
<evidence type="ECO:0000256" key="4">
    <source>
        <dbReference type="ARBA" id="ARBA00022692"/>
    </source>
</evidence>
<evidence type="ECO:0000256" key="7">
    <source>
        <dbReference type="SAM" id="Phobius"/>
    </source>
</evidence>
<keyword evidence="2" id="KW-0813">Transport</keyword>
<protein>
    <submittedName>
        <fullName evidence="9">MFS transporter</fullName>
    </submittedName>
</protein>
<evidence type="ECO:0000259" key="8">
    <source>
        <dbReference type="PROSITE" id="PS50850"/>
    </source>
</evidence>
<dbReference type="InterPro" id="IPR020846">
    <property type="entry name" value="MFS_dom"/>
</dbReference>
<dbReference type="PROSITE" id="PS50850">
    <property type="entry name" value="MFS"/>
    <property type="match status" value="1"/>
</dbReference>
<feature type="domain" description="Major facilitator superfamily (MFS) profile" evidence="8">
    <location>
        <begin position="11"/>
        <end position="408"/>
    </location>
</feature>
<feature type="transmembrane region" description="Helical" evidence="7">
    <location>
        <begin position="227"/>
        <end position="248"/>
    </location>
</feature>
<feature type="transmembrane region" description="Helical" evidence="7">
    <location>
        <begin position="102"/>
        <end position="126"/>
    </location>
</feature>
<keyword evidence="4 7" id="KW-0812">Transmembrane</keyword>
<proteinExistence type="predicted"/>
<dbReference type="PIRSF" id="PIRSF002808">
    <property type="entry name" value="Hexose_phosphate_transp"/>
    <property type="match status" value="1"/>
</dbReference>
<feature type="transmembrane region" description="Helical" evidence="7">
    <location>
        <begin position="36"/>
        <end position="56"/>
    </location>
</feature>
<dbReference type="RefSeq" id="WP_380963509.1">
    <property type="nucleotide sequence ID" value="NZ_JBHTCO010000003.1"/>
</dbReference>
<dbReference type="InterPro" id="IPR000849">
    <property type="entry name" value="Sugar_P_transporter"/>
</dbReference>
<gene>
    <name evidence="9" type="ORF">ACFQRG_03050</name>
</gene>
<keyword evidence="3" id="KW-1003">Cell membrane</keyword>
<feature type="transmembrane region" description="Helical" evidence="7">
    <location>
        <begin position="260"/>
        <end position="280"/>
    </location>
</feature>
<name>A0ABW2PRL2_9BACL</name>
<comment type="subcellular location">
    <subcellularLocation>
        <location evidence="1">Cell membrane</location>
        <topology evidence="1">Multi-pass membrane protein</topology>
    </subcellularLocation>
</comment>
<feature type="transmembrane region" description="Helical" evidence="7">
    <location>
        <begin position="356"/>
        <end position="379"/>
    </location>
</feature>
<keyword evidence="5 7" id="KW-1133">Transmembrane helix</keyword>
<dbReference type="PANTHER" id="PTHR11662">
    <property type="entry name" value="SOLUTE CARRIER FAMILY 17"/>
    <property type="match status" value="1"/>
</dbReference>
<evidence type="ECO:0000256" key="2">
    <source>
        <dbReference type="ARBA" id="ARBA00022448"/>
    </source>
</evidence>
<sequence>MSIGKARWYRIGFLLFLTYFVAFVDRQNISMAAPDMVKSLGVSSTLVGVLLSAFFWGYVMTQIPGGWVAGKFSAKKVIIAALFIWGIAAMLTGVVHSFNGLIIVRLIMGFAEGVVWPAFAVLFVNWFPNGERARAINFSEMALPISSIVMAPAAGWMIHQWNYHVMFILQGIPPIILALLFIWLVSDSPSEDRLISESERNYLKQNTEKPTTEKEGSLIEVLLNYRVWVFCVIYFLWITGMYSFGLWMPSLMKQLSNQGIQGIGWLSAVPFILATIAMYINAAWSDRRGGSRMWFIATPLLIGGLALIAEHFIGFGLIINMIILIIAGIGIYSAFGPWWAWALSFVPHNQSGSAMGLINLVGNFGGIVGPIVVGIAAGGTNLINGFYILGYALIIGFLLVVLVASRFQENKAAAPGETMPS</sequence>
<organism evidence="9 10">
    <name type="scientific">Scopulibacillus cellulosilyticus</name>
    <dbReference type="NCBI Taxonomy" id="2665665"/>
    <lineage>
        <taxon>Bacteria</taxon>
        <taxon>Bacillati</taxon>
        <taxon>Bacillota</taxon>
        <taxon>Bacilli</taxon>
        <taxon>Bacillales</taxon>
        <taxon>Sporolactobacillaceae</taxon>
        <taxon>Scopulibacillus</taxon>
    </lineage>
</organism>
<dbReference type="InterPro" id="IPR011701">
    <property type="entry name" value="MFS"/>
</dbReference>
<feature type="transmembrane region" description="Helical" evidence="7">
    <location>
        <begin position="385"/>
        <end position="404"/>
    </location>
</feature>
<evidence type="ECO:0000256" key="1">
    <source>
        <dbReference type="ARBA" id="ARBA00004651"/>
    </source>
</evidence>
<dbReference type="InterPro" id="IPR036259">
    <property type="entry name" value="MFS_trans_sf"/>
</dbReference>
<feature type="transmembrane region" description="Helical" evidence="7">
    <location>
        <begin position="292"/>
        <end position="309"/>
    </location>
</feature>
<evidence type="ECO:0000256" key="5">
    <source>
        <dbReference type="ARBA" id="ARBA00022989"/>
    </source>
</evidence>